<protein>
    <submittedName>
        <fullName evidence="1">Uncharacterized protein</fullName>
    </submittedName>
</protein>
<proteinExistence type="predicted"/>
<keyword evidence="2" id="KW-1185">Reference proteome</keyword>
<evidence type="ECO:0000313" key="1">
    <source>
        <dbReference type="EMBL" id="KAJ0177773.1"/>
    </source>
</evidence>
<dbReference type="EMBL" id="CM034397">
    <property type="protein sequence ID" value="KAJ0177773.1"/>
    <property type="molecule type" value="Genomic_DNA"/>
</dbReference>
<sequence>MSLMKKTRNDAIKAAVTSYLERRNYPDVDVFSNSNSLSQSAEEMAVSTIVQCEASRANSILFSCINNDSAQYDTQYTRLFNFLKEIKIEKIKNELLGLLSPLLCHMYLEMLRGEHGGAAQMFLKRHSATLPQKDLSYHQPIDGNLPSALYRPNSLEQLFNSLQNGTIDNETPEKDYMNQILDDIGSIYTLQEVESRPSIAAFRSCKYDISMSQDSLNVLKAYLAKHGHVLLIQVLQTWFHIDINNDANTKSSEDDEEETEEEINVTRSNSEENMTDTNDIFAKCNGHAEYQSVDKELRDLQDAIKGVRESTPPLKLYKIAAPDTYLVCAKTDPNCNVLCGGFSNSEIRLWDLGQNNVKKRINRNISEVELACFVPPEPSPDDNTLQIGVGLPLRGHSGAVQAVSILPREELLLSASYDNTMRAWRLSDYSCAAIYRGHNYPIWCMDVSRSGAFIVTGSHDKTAKLWSLNRTFPVRIFVGHTSDVTCAKFHPNELYVATGGADRSVRLWSICDARFIRILNGHRGAVRSLAFAPSGAYLASAGDDKKIKVWDIAAHTCVYEHRGHHGKVTALDWSSIGKASLTNRILPETSDPTIENSLLCSAGMDGIVRVVLDNHSKNKQISNQDVVTSIYNTKCSYLVDVEVHQDWVVAIGTKR</sequence>
<comment type="caution">
    <text evidence="1">The sequence shown here is derived from an EMBL/GenBank/DDBJ whole genome shotgun (WGS) entry which is preliminary data.</text>
</comment>
<name>A0ACC1D1G1_9NEOP</name>
<gene>
    <name evidence="1" type="ORF">K1T71_006646</name>
</gene>
<reference evidence="1 2" key="1">
    <citation type="journal article" date="2021" name="Front. Genet.">
        <title>Chromosome-Level Genome Assembly Reveals Significant Gene Expansion in the Toll and IMD Signaling Pathways of Dendrolimus kikuchii.</title>
        <authorList>
            <person name="Zhou J."/>
            <person name="Wu P."/>
            <person name="Xiong Z."/>
            <person name="Liu N."/>
            <person name="Zhao N."/>
            <person name="Ji M."/>
            <person name="Qiu Y."/>
            <person name="Yang B."/>
        </authorList>
    </citation>
    <scope>NUCLEOTIDE SEQUENCE [LARGE SCALE GENOMIC DNA]</scope>
    <source>
        <strain evidence="1">Ann1</strain>
    </source>
</reference>
<dbReference type="Proteomes" id="UP000824533">
    <property type="component" value="Linkage Group LG11"/>
</dbReference>
<accession>A0ACC1D1G1</accession>
<evidence type="ECO:0000313" key="2">
    <source>
        <dbReference type="Proteomes" id="UP000824533"/>
    </source>
</evidence>
<organism evidence="1 2">
    <name type="scientific">Dendrolimus kikuchii</name>
    <dbReference type="NCBI Taxonomy" id="765133"/>
    <lineage>
        <taxon>Eukaryota</taxon>
        <taxon>Metazoa</taxon>
        <taxon>Ecdysozoa</taxon>
        <taxon>Arthropoda</taxon>
        <taxon>Hexapoda</taxon>
        <taxon>Insecta</taxon>
        <taxon>Pterygota</taxon>
        <taxon>Neoptera</taxon>
        <taxon>Endopterygota</taxon>
        <taxon>Lepidoptera</taxon>
        <taxon>Glossata</taxon>
        <taxon>Ditrysia</taxon>
        <taxon>Bombycoidea</taxon>
        <taxon>Lasiocampidae</taxon>
        <taxon>Dendrolimus</taxon>
    </lineage>
</organism>